<keyword evidence="3" id="KW-1185">Reference proteome</keyword>
<evidence type="ECO:0000313" key="2">
    <source>
        <dbReference type="EMBL" id="MBW7476593.1"/>
    </source>
</evidence>
<evidence type="ECO:0000256" key="1">
    <source>
        <dbReference type="SAM" id="SignalP"/>
    </source>
</evidence>
<organism evidence="2 3">
    <name type="scientific">Paenibacillus oenotherae</name>
    <dbReference type="NCBI Taxonomy" id="1435645"/>
    <lineage>
        <taxon>Bacteria</taxon>
        <taxon>Bacillati</taxon>
        <taxon>Bacillota</taxon>
        <taxon>Bacilli</taxon>
        <taxon>Bacillales</taxon>
        <taxon>Paenibacillaceae</taxon>
        <taxon>Paenibacillus</taxon>
    </lineage>
</organism>
<name>A0ABS7DA15_9BACL</name>
<feature type="signal peptide" evidence="1">
    <location>
        <begin position="1"/>
        <end position="22"/>
    </location>
</feature>
<dbReference type="PROSITE" id="PS51257">
    <property type="entry name" value="PROKAR_LIPOPROTEIN"/>
    <property type="match status" value="1"/>
</dbReference>
<accession>A0ABS7DA15</accession>
<comment type="caution">
    <text evidence="2">The sequence shown here is derived from an EMBL/GenBank/DDBJ whole genome shotgun (WGS) entry which is preliminary data.</text>
</comment>
<feature type="chain" id="PRO_5045639837" description="Lipoprotein" evidence="1">
    <location>
        <begin position="23"/>
        <end position="237"/>
    </location>
</feature>
<reference evidence="2 3" key="1">
    <citation type="submission" date="2021-07" db="EMBL/GenBank/DDBJ databases">
        <title>Paenibacillus radiodurans sp. nov., isolated from the southeastern edge of Tengger Desert.</title>
        <authorList>
            <person name="Zhang G."/>
        </authorList>
    </citation>
    <scope>NUCLEOTIDE SEQUENCE [LARGE SCALE GENOMIC DNA]</scope>
    <source>
        <strain evidence="2 3">DT7-4</strain>
    </source>
</reference>
<keyword evidence="1" id="KW-0732">Signal</keyword>
<dbReference type="EMBL" id="JAHZIJ010000014">
    <property type="protein sequence ID" value="MBW7476593.1"/>
    <property type="molecule type" value="Genomic_DNA"/>
</dbReference>
<proteinExistence type="predicted"/>
<dbReference type="Proteomes" id="UP000812277">
    <property type="component" value="Unassembled WGS sequence"/>
</dbReference>
<sequence length="237" mass="26551">MKRLLSAALMAMVLLVISSCSGSKISLVGKKCPDAEIDYINAFKFDGITYSELYDSDLSKVERGERIGEIGYMLSGHACSDYQMQDGDATLLDIGTELYKVKGYKQQFRIWAGNKLFQVSNNPSASTIKELYDIDGRIASVRFESGIDGSPMNAFTSNAVALFAEEYMKLKIEDETALRKQTKNLSGDSYFMRITLDDGTSFRILYWLKHNVISPGAYATAQLNEVVNMQRQLNYVE</sequence>
<protein>
    <recommendedName>
        <fullName evidence="4">Lipoprotein</fullName>
    </recommendedName>
</protein>
<evidence type="ECO:0000313" key="3">
    <source>
        <dbReference type="Proteomes" id="UP000812277"/>
    </source>
</evidence>
<dbReference type="RefSeq" id="WP_219873838.1">
    <property type="nucleotide sequence ID" value="NZ_JAHZIJ010000014.1"/>
</dbReference>
<evidence type="ECO:0008006" key="4">
    <source>
        <dbReference type="Google" id="ProtNLM"/>
    </source>
</evidence>
<gene>
    <name evidence="2" type="ORF">K0T92_17890</name>
</gene>